<evidence type="ECO:0000256" key="3">
    <source>
        <dbReference type="ARBA" id="ARBA00022692"/>
    </source>
</evidence>
<reference evidence="7" key="1">
    <citation type="submission" date="2021-03" db="EMBL/GenBank/DDBJ databases">
        <title>Whole genome sequence of Streptomyces bomunensis MMS17-BM035.</title>
        <authorList>
            <person name="Lee J.H."/>
        </authorList>
    </citation>
    <scope>NUCLEOTIDE SEQUENCE</scope>
    <source>
        <strain evidence="7">MMS17-BM035</strain>
    </source>
</reference>
<evidence type="ECO:0000256" key="5">
    <source>
        <dbReference type="ARBA" id="ARBA00023136"/>
    </source>
</evidence>
<dbReference type="InterPro" id="IPR051598">
    <property type="entry name" value="TSUP/Inactive_protease-like"/>
</dbReference>
<keyword evidence="3 6" id="KW-0812">Transmembrane</keyword>
<dbReference type="Pfam" id="PF01925">
    <property type="entry name" value="TauE"/>
    <property type="match status" value="1"/>
</dbReference>
<dbReference type="AlphaFoldDB" id="A0A940MIV2"/>
<feature type="transmembrane region" description="Helical" evidence="6">
    <location>
        <begin position="287"/>
        <end position="305"/>
    </location>
</feature>
<accession>A0A940MIV2</accession>
<feature type="transmembrane region" description="Helical" evidence="6">
    <location>
        <begin position="258"/>
        <end position="275"/>
    </location>
</feature>
<comment type="subcellular location">
    <subcellularLocation>
        <location evidence="6">Cell membrane</location>
        <topology evidence="6">Multi-pass membrane protein</topology>
    </subcellularLocation>
    <subcellularLocation>
        <location evidence="1">Membrane</location>
        <topology evidence="1">Multi-pass membrane protein</topology>
    </subcellularLocation>
</comment>
<evidence type="ECO:0000256" key="4">
    <source>
        <dbReference type="ARBA" id="ARBA00022989"/>
    </source>
</evidence>
<feature type="transmembrane region" description="Helical" evidence="6">
    <location>
        <begin position="184"/>
        <end position="204"/>
    </location>
</feature>
<dbReference type="PANTHER" id="PTHR43701">
    <property type="entry name" value="MEMBRANE TRANSPORTER PROTEIN MJ0441-RELATED"/>
    <property type="match status" value="1"/>
</dbReference>
<organism evidence="7 8">
    <name type="scientific">Streptomyces montanisoli</name>
    <dbReference type="NCBI Taxonomy" id="2798581"/>
    <lineage>
        <taxon>Bacteria</taxon>
        <taxon>Bacillati</taxon>
        <taxon>Actinomycetota</taxon>
        <taxon>Actinomycetes</taxon>
        <taxon>Kitasatosporales</taxon>
        <taxon>Streptomycetaceae</taxon>
        <taxon>Streptomyces</taxon>
    </lineage>
</organism>
<feature type="transmembrane region" description="Helical" evidence="6">
    <location>
        <begin position="86"/>
        <end position="105"/>
    </location>
</feature>
<dbReference type="GO" id="GO:0005886">
    <property type="term" value="C:plasma membrane"/>
    <property type="evidence" value="ECO:0007669"/>
    <property type="project" value="UniProtKB-SubCell"/>
</dbReference>
<proteinExistence type="inferred from homology"/>
<dbReference type="InterPro" id="IPR002781">
    <property type="entry name" value="TM_pro_TauE-like"/>
</dbReference>
<evidence type="ECO:0000256" key="6">
    <source>
        <dbReference type="RuleBase" id="RU363041"/>
    </source>
</evidence>
<keyword evidence="4 6" id="KW-1133">Transmembrane helix</keyword>
<feature type="transmembrane region" description="Helical" evidence="6">
    <location>
        <begin position="216"/>
        <end position="238"/>
    </location>
</feature>
<name>A0A940MIV2_9ACTN</name>
<gene>
    <name evidence="7" type="ORF">JFN87_17815</name>
</gene>
<keyword evidence="5 6" id="KW-0472">Membrane</keyword>
<evidence type="ECO:0000313" key="7">
    <source>
        <dbReference type="EMBL" id="MBP0459348.1"/>
    </source>
</evidence>
<feature type="transmembrane region" description="Helical" evidence="6">
    <location>
        <begin position="117"/>
        <end position="138"/>
    </location>
</feature>
<comment type="caution">
    <text evidence="7">The sequence shown here is derived from an EMBL/GenBank/DDBJ whole genome shotgun (WGS) entry which is preliminary data.</text>
</comment>
<dbReference type="EMBL" id="JAGIQL010000069">
    <property type="protein sequence ID" value="MBP0459348.1"/>
    <property type="molecule type" value="Genomic_DNA"/>
</dbReference>
<sequence>MRPASCRPAYWPTREGTVPNIACGTPGVAGGVGFVDVSVDASVVSLIGIGLLTGVTTVLFGFGGGFVAVPVVVWADAALGADAMRVAAATSALVMAVNAGFATAVTPRRVLRELRGGGTLLLLLAAGAAAGAVATRLAPAGPARWAFVAYVAATIADLLLRPGFLRAGTGQAPAGAPAPLPARLGVPVGAIAAFLGVGGSVMTVPAMRRAGHTMRVATALANPLTLAIAVPAAAVSLAGATIHAHPGAPAHLMGLVDLRAASALLLGALPVIAVLRLRPPRIPDRPYAWTYIGLLAAVVIAMLLLP</sequence>
<keyword evidence="6" id="KW-1003">Cell membrane</keyword>
<protein>
    <recommendedName>
        <fullName evidence="6">Probable membrane transporter protein</fullName>
    </recommendedName>
</protein>
<dbReference type="PANTHER" id="PTHR43701:SF2">
    <property type="entry name" value="MEMBRANE TRANSPORTER PROTEIN YJNA-RELATED"/>
    <property type="match status" value="1"/>
</dbReference>
<keyword evidence="8" id="KW-1185">Reference proteome</keyword>
<feature type="transmembrane region" description="Helical" evidence="6">
    <location>
        <begin position="46"/>
        <end position="74"/>
    </location>
</feature>
<evidence type="ECO:0000256" key="2">
    <source>
        <dbReference type="ARBA" id="ARBA00009142"/>
    </source>
</evidence>
<evidence type="ECO:0000256" key="1">
    <source>
        <dbReference type="ARBA" id="ARBA00004141"/>
    </source>
</evidence>
<evidence type="ECO:0000313" key="8">
    <source>
        <dbReference type="Proteomes" id="UP000670475"/>
    </source>
</evidence>
<dbReference type="Proteomes" id="UP000670475">
    <property type="component" value="Unassembled WGS sequence"/>
</dbReference>
<comment type="similarity">
    <text evidence="2 6">Belongs to the 4-toluene sulfonate uptake permease (TSUP) (TC 2.A.102) family.</text>
</comment>